<dbReference type="EMBL" id="QGKY02001015">
    <property type="protein sequence ID" value="KAF2576514.1"/>
    <property type="molecule type" value="Genomic_DNA"/>
</dbReference>
<protein>
    <submittedName>
        <fullName evidence="3">Uncharacterized protein</fullName>
    </submittedName>
</protein>
<proteinExistence type="predicted"/>
<keyword evidence="1" id="KW-0732">Signal</keyword>
<dbReference type="AlphaFoldDB" id="A0A8S9J365"/>
<dbReference type="Proteomes" id="UP000712281">
    <property type="component" value="Unassembled WGS sequence"/>
</dbReference>
<sequence length="57" mass="6747">MKMIRYPSFLFLFLYLLGFLGQSPVDAAVKKYQFDVRFQLPGSCLKAFFFDYCFQIS</sequence>
<name>A0A8S9J365_BRACR</name>
<organism evidence="3">
    <name type="scientific">Brassica cretica</name>
    <name type="common">Mustard</name>
    <dbReference type="NCBI Taxonomy" id="69181"/>
    <lineage>
        <taxon>Eukaryota</taxon>
        <taxon>Viridiplantae</taxon>
        <taxon>Streptophyta</taxon>
        <taxon>Embryophyta</taxon>
        <taxon>Tracheophyta</taxon>
        <taxon>Spermatophyta</taxon>
        <taxon>Magnoliopsida</taxon>
        <taxon>eudicotyledons</taxon>
        <taxon>Gunneridae</taxon>
        <taxon>Pentapetalae</taxon>
        <taxon>rosids</taxon>
        <taxon>malvids</taxon>
        <taxon>Brassicales</taxon>
        <taxon>Brassicaceae</taxon>
        <taxon>Brassiceae</taxon>
        <taxon>Brassica</taxon>
    </lineage>
</organism>
<evidence type="ECO:0000256" key="1">
    <source>
        <dbReference type="SAM" id="SignalP"/>
    </source>
</evidence>
<gene>
    <name evidence="2" type="ORF">F2Q68_00023471</name>
    <name evidence="3" type="ORF">F2Q70_00006802</name>
</gene>
<dbReference type="EMBL" id="QGKW02002228">
    <property type="protein sequence ID" value="KAF2535371.1"/>
    <property type="molecule type" value="Genomic_DNA"/>
</dbReference>
<evidence type="ECO:0000313" key="2">
    <source>
        <dbReference type="EMBL" id="KAF2535371.1"/>
    </source>
</evidence>
<feature type="chain" id="PRO_5042775524" evidence="1">
    <location>
        <begin position="28"/>
        <end position="57"/>
    </location>
</feature>
<feature type="signal peptide" evidence="1">
    <location>
        <begin position="1"/>
        <end position="27"/>
    </location>
</feature>
<accession>A0A8S9J365</accession>
<evidence type="ECO:0000313" key="3">
    <source>
        <dbReference type="EMBL" id="KAF2576514.1"/>
    </source>
</evidence>
<reference evidence="3" key="1">
    <citation type="submission" date="2019-12" db="EMBL/GenBank/DDBJ databases">
        <title>Genome sequencing and annotation of Brassica cretica.</title>
        <authorList>
            <person name="Studholme D.J."/>
            <person name="Sarris P.F."/>
        </authorList>
    </citation>
    <scope>NUCLEOTIDE SEQUENCE</scope>
    <source>
        <strain evidence="2">PFS-001/15</strain>
        <strain evidence="3">PFS-102/07</strain>
        <tissue evidence="3">Leaf</tissue>
    </source>
</reference>
<comment type="caution">
    <text evidence="3">The sequence shown here is derived from an EMBL/GenBank/DDBJ whole genome shotgun (WGS) entry which is preliminary data.</text>
</comment>